<name>A0ABR1LGD2_9PEZI</name>
<evidence type="ECO:0000256" key="4">
    <source>
        <dbReference type="ARBA" id="ARBA00022722"/>
    </source>
</evidence>
<keyword evidence="11" id="KW-1185">Reference proteome</keyword>
<keyword evidence="4" id="KW-0540">Nuclease</keyword>
<evidence type="ECO:0000256" key="7">
    <source>
        <dbReference type="ARBA" id="ARBA00022801"/>
    </source>
</evidence>
<dbReference type="GeneID" id="92030209"/>
<evidence type="ECO:0000259" key="9">
    <source>
        <dbReference type="PROSITE" id="PS50879"/>
    </source>
</evidence>
<dbReference type="InterPro" id="IPR002156">
    <property type="entry name" value="RNaseH_domain"/>
</dbReference>
<feature type="domain" description="RNase H type-1" evidence="9">
    <location>
        <begin position="34"/>
        <end position="196"/>
    </location>
</feature>
<dbReference type="Pfam" id="PF00075">
    <property type="entry name" value="RNase_H"/>
    <property type="match status" value="1"/>
</dbReference>
<evidence type="ECO:0000256" key="6">
    <source>
        <dbReference type="ARBA" id="ARBA00022759"/>
    </source>
</evidence>
<comment type="caution">
    <text evidence="10">The sequence shown here is derived from an EMBL/GenBank/DDBJ whole genome shotgun (WGS) entry which is preliminary data.</text>
</comment>
<sequence length="213" mass="23695">MVWLNGYCPSPSLIQECIYCGRSFLQSPHENDFSHKLPLIFTDGACLNNGYDGARAGYGVVISNDAQGRKNFAFSGDQERTNQKAELAGVKKGLELAFQAAGQQGRAHSCPTPSYKNFVIATDSEYAVKGITEWLPMWKTNGFRASNGRRPINEAEFREIDYIMERHEAMGHNVALWHIPRSFNADADQLAGQGANRDQGPRNRNHGVWPAYG</sequence>
<evidence type="ECO:0000256" key="2">
    <source>
        <dbReference type="ARBA" id="ARBA00005300"/>
    </source>
</evidence>
<comment type="catalytic activity">
    <reaction evidence="1">
        <text>Endonucleolytic cleavage to 5'-phosphomonoester.</text>
        <dbReference type="EC" id="3.1.26.4"/>
    </reaction>
</comment>
<dbReference type="Proteomes" id="UP001360953">
    <property type="component" value="Unassembled WGS sequence"/>
</dbReference>
<dbReference type="InterPro" id="IPR036397">
    <property type="entry name" value="RNaseH_sf"/>
</dbReference>
<reference evidence="10 11" key="1">
    <citation type="submission" date="2024-04" db="EMBL/GenBank/DDBJ databases">
        <title>Phyllosticta paracitricarpa is synonymous to the EU quarantine fungus P. citricarpa based on phylogenomic analyses.</title>
        <authorList>
            <consortium name="Lawrence Berkeley National Laboratory"/>
            <person name="Van ingen-buijs V.A."/>
            <person name="Van westerhoven A.C."/>
            <person name="Haridas S."/>
            <person name="Skiadas P."/>
            <person name="Martin F."/>
            <person name="Groenewald J.Z."/>
            <person name="Crous P.W."/>
            <person name="Seidl M.F."/>
        </authorList>
    </citation>
    <scope>NUCLEOTIDE SEQUENCE [LARGE SCALE GENOMIC DNA]</scope>
    <source>
        <strain evidence="10 11">CPC 17464</strain>
    </source>
</reference>
<evidence type="ECO:0000256" key="5">
    <source>
        <dbReference type="ARBA" id="ARBA00022723"/>
    </source>
</evidence>
<dbReference type="PANTHER" id="PTHR10642:SF26">
    <property type="entry name" value="RIBONUCLEASE H1"/>
    <property type="match status" value="1"/>
</dbReference>
<evidence type="ECO:0000313" key="10">
    <source>
        <dbReference type="EMBL" id="KAK7533750.1"/>
    </source>
</evidence>
<feature type="region of interest" description="Disordered" evidence="8">
    <location>
        <begin position="191"/>
        <end position="213"/>
    </location>
</feature>
<dbReference type="PANTHER" id="PTHR10642">
    <property type="entry name" value="RIBONUCLEASE H1"/>
    <property type="match status" value="1"/>
</dbReference>
<dbReference type="PROSITE" id="PS50879">
    <property type="entry name" value="RNASE_H_1"/>
    <property type="match status" value="1"/>
</dbReference>
<evidence type="ECO:0000256" key="3">
    <source>
        <dbReference type="ARBA" id="ARBA00012180"/>
    </source>
</evidence>
<proteinExistence type="inferred from homology"/>
<dbReference type="Gene3D" id="3.30.420.10">
    <property type="entry name" value="Ribonuclease H-like superfamily/Ribonuclease H"/>
    <property type="match status" value="1"/>
</dbReference>
<dbReference type="EC" id="3.1.26.4" evidence="3"/>
<organism evidence="10 11">
    <name type="scientific">Phyllosticta citribraziliensis</name>
    <dbReference type="NCBI Taxonomy" id="989973"/>
    <lineage>
        <taxon>Eukaryota</taxon>
        <taxon>Fungi</taxon>
        <taxon>Dikarya</taxon>
        <taxon>Ascomycota</taxon>
        <taxon>Pezizomycotina</taxon>
        <taxon>Dothideomycetes</taxon>
        <taxon>Dothideomycetes incertae sedis</taxon>
        <taxon>Botryosphaeriales</taxon>
        <taxon>Phyllostictaceae</taxon>
        <taxon>Phyllosticta</taxon>
    </lineage>
</organism>
<comment type="similarity">
    <text evidence="2">Belongs to the RNase H family.</text>
</comment>
<evidence type="ECO:0000256" key="1">
    <source>
        <dbReference type="ARBA" id="ARBA00000077"/>
    </source>
</evidence>
<evidence type="ECO:0000313" key="11">
    <source>
        <dbReference type="Proteomes" id="UP001360953"/>
    </source>
</evidence>
<evidence type="ECO:0000256" key="8">
    <source>
        <dbReference type="SAM" id="MobiDB-lite"/>
    </source>
</evidence>
<dbReference type="SUPFAM" id="SSF53098">
    <property type="entry name" value="Ribonuclease H-like"/>
    <property type="match status" value="1"/>
</dbReference>
<keyword evidence="5" id="KW-0479">Metal-binding</keyword>
<protein>
    <recommendedName>
        <fullName evidence="3">ribonuclease H</fullName>
        <ecNumber evidence="3">3.1.26.4</ecNumber>
    </recommendedName>
</protein>
<dbReference type="CDD" id="cd13934">
    <property type="entry name" value="RNase_H_Dikarya_like"/>
    <property type="match status" value="1"/>
</dbReference>
<dbReference type="InterPro" id="IPR050092">
    <property type="entry name" value="RNase_H"/>
</dbReference>
<gene>
    <name evidence="10" type="ORF">J3D65DRAFT_557211</name>
</gene>
<accession>A0ABR1LGD2</accession>
<dbReference type="RefSeq" id="XP_066652789.1">
    <property type="nucleotide sequence ID" value="XM_066797303.1"/>
</dbReference>
<keyword evidence="7" id="KW-0378">Hydrolase</keyword>
<dbReference type="InterPro" id="IPR012337">
    <property type="entry name" value="RNaseH-like_sf"/>
</dbReference>
<dbReference type="EMBL" id="JBBPEH010000009">
    <property type="protein sequence ID" value="KAK7533750.1"/>
    <property type="molecule type" value="Genomic_DNA"/>
</dbReference>
<keyword evidence="6" id="KW-0255">Endonuclease</keyword>